<dbReference type="OrthoDB" id="636258at2"/>
<evidence type="ECO:0000256" key="1">
    <source>
        <dbReference type="ARBA" id="ARBA00023015"/>
    </source>
</evidence>
<keyword evidence="2 5" id="KW-0238">DNA-binding</keyword>
<dbReference type="GO" id="GO:0043565">
    <property type="term" value="F:sequence-specific DNA binding"/>
    <property type="evidence" value="ECO:0007669"/>
    <property type="project" value="InterPro"/>
</dbReference>
<evidence type="ECO:0000259" key="4">
    <source>
        <dbReference type="PROSITE" id="PS01124"/>
    </source>
</evidence>
<evidence type="ECO:0000256" key="3">
    <source>
        <dbReference type="ARBA" id="ARBA00023163"/>
    </source>
</evidence>
<feature type="domain" description="HTH araC/xylS-type" evidence="4">
    <location>
        <begin position="175"/>
        <end position="275"/>
    </location>
</feature>
<gene>
    <name evidence="5" type="ORF">SAMN04488128_1021608</name>
</gene>
<dbReference type="PANTHER" id="PTHR43280:SF2">
    <property type="entry name" value="HTH-TYPE TRANSCRIPTIONAL REGULATOR EXSA"/>
    <property type="match status" value="1"/>
</dbReference>
<protein>
    <submittedName>
        <fullName evidence="5">AraC-type DNA-binding protein</fullName>
    </submittedName>
</protein>
<dbReference type="PROSITE" id="PS00041">
    <property type="entry name" value="HTH_ARAC_FAMILY_1"/>
    <property type="match status" value="1"/>
</dbReference>
<dbReference type="PANTHER" id="PTHR43280">
    <property type="entry name" value="ARAC-FAMILY TRANSCRIPTIONAL REGULATOR"/>
    <property type="match status" value="1"/>
</dbReference>
<dbReference type="Pfam" id="PF02311">
    <property type="entry name" value="AraC_binding"/>
    <property type="match status" value="1"/>
</dbReference>
<dbReference type="Proteomes" id="UP000190367">
    <property type="component" value="Unassembled WGS sequence"/>
</dbReference>
<dbReference type="RefSeq" id="WP_078670055.1">
    <property type="nucleotide sequence ID" value="NZ_FUWZ01000002.1"/>
</dbReference>
<evidence type="ECO:0000313" key="5">
    <source>
        <dbReference type="EMBL" id="SKA21239.1"/>
    </source>
</evidence>
<dbReference type="SMART" id="SM00342">
    <property type="entry name" value="HTH_ARAC"/>
    <property type="match status" value="1"/>
</dbReference>
<reference evidence="6" key="1">
    <citation type="submission" date="2017-02" db="EMBL/GenBank/DDBJ databases">
        <authorList>
            <person name="Varghese N."/>
            <person name="Submissions S."/>
        </authorList>
    </citation>
    <scope>NUCLEOTIDE SEQUENCE [LARGE SCALE GENOMIC DNA]</scope>
    <source>
        <strain evidence="6">DSM 22224</strain>
    </source>
</reference>
<dbReference type="STRING" id="634771.SAMN04488128_1021608"/>
<dbReference type="AlphaFoldDB" id="A0A1T4RZ02"/>
<dbReference type="Gene3D" id="1.10.10.60">
    <property type="entry name" value="Homeodomain-like"/>
    <property type="match status" value="2"/>
</dbReference>
<dbReference type="Pfam" id="PF12833">
    <property type="entry name" value="HTH_18"/>
    <property type="match status" value="1"/>
</dbReference>
<name>A0A1T4RZ02_9BACT</name>
<keyword evidence="1" id="KW-0805">Transcription regulation</keyword>
<evidence type="ECO:0000256" key="2">
    <source>
        <dbReference type="ARBA" id="ARBA00023125"/>
    </source>
</evidence>
<dbReference type="PROSITE" id="PS01124">
    <property type="entry name" value="HTH_ARAC_FAMILY_2"/>
    <property type="match status" value="1"/>
</dbReference>
<dbReference type="EMBL" id="FUWZ01000002">
    <property type="protein sequence ID" value="SKA21239.1"/>
    <property type="molecule type" value="Genomic_DNA"/>
</dbReference>
<dbReference type="SUPFAM" id="SSF46689">
    <property type="entry name" value="Homeodomain-like"/>
    <property type="match status" value="1"/>
</dbReference>
<evidence type="ECO:0000313" key="6">
    <source>
        <dbReference type="Proteomes" id="UP000190367"/>
    </source>
</evidence>
<sequence length="283" mass="33303">MLQENLYQPFEIEYRECTECPIDAHKHNFFELVYIMEGSGVQCVNKNQLPYSADKLFLVMPQDCHSFQVKESTKFFFIRFNDVYLKNQPKEWIQQLEFIFQNNNHLPGCILKNKSDKPLVKSLIDALIREQVNQQPYHKALSQQIVNTILMIVARNISSQLPEPSRQPGKSEAPLNILHYIHENIYAPEKLRAEQIASHFNISPTYLSEYFKRNNGDSLQQYITQYKLKLVETRLQYSSMRVGEIAYELGFTDESHLNRMFKKYKGVNPSAFRKELQLQLQPD</sequence>
<accession>A0A1T4RZ02</accession>
<dbReference type="InterPro" id="IPR018060">
    <property type="entry name" value="HTH_AraC"/>
</dbReference>
<dbReference type="InterPro" id="IPR018062">
    <property type="entry name" value="HTH_AraC-typ_CS"/>
</dbReference>
<keyword evidence="6" id="KW-1185">Reference proteome</keyword>
<proteinExistence type="predicted"/>
<keyword evidence="3" id="KW-0804">Transcription</keyword>
<dbReference type="InterPro" id="IPR037923">
    <property type="entry name" value="HTH-like"/>
</dbReference>
<dbReference type="InterPro" id="IPR014710">
    <property type="entry name" value="RmlC-like_jellyroll"/>
</dbReference>
<dbReference type="GO" id="GO:0003700">
    <property type="term" value="F:DNA-binding transcription factor activity"/>
    <property type="evidence" value="ECO:0007669"/>
    <property type="project" value="InterPro"/>
</dbReference>
<organism evidence="5 6">
    <name type="scientific">Chitinophaga eiseniae</name>
    <dbReference type="NCBI Taxonomy" id="634771"/>
    <lineage>
        <taxon>Bacteria</taxon>
        <taxon>Pseudomonadati</taxon>
        <taxon>Bacteroidota</taxon>
        <taxon>Chitinophagia</taxon>
        <taxon>Chitinophagales</taxon>
        <taxon>Chitinophagaceae</taxon>
        <taxon>Chitinophaga</taxon>
    </lineage>
</organism>
<dbReference type="InterPro" id="IPR003313">
    <property type="entry name" value="AraC-bd"/>
</dbReference>
<dbReference type="Gene3D" id="2.60.120.10">
    <property type="entry name" value="Jelly Rolls"/>
    <property type="match status" value="1"/>
</dbReference>
<dbReference type="SUPFAM" id="SSF51215">
    <property type="entry name" value="Regulatory protein AraC"/>
    <property type="match status" value="1"/>
</dbReference>
<dbReference type="InterPro" id="IPR009057">
    <property type="entry name" value="Homeodomain-like_sf"/>
</dbReference>